<feature type="non-terminal residue" evidence="2">
    <location>
        <position position="220"/>
    </location>
</feature>
<evidence type="ECO:0000313" key="3">
    <source>
        <dbReference type="Proteomes" id="UP000738359"/>
    </source>
</evidence>
<dbReference type="Proteomes" id="UP000738359">
    <property type="component" value="Unassembled WGS sequence"/>
</dbReference>
<gene>
    <name evidence="2" type="ORF">BGZ70_005917</name>
</gene>
<comment type="caution">
    <text evidence="2">The sequence shown here is derived from an EMBL/GenBank/DDBJ whole genome shotgun (WGS) entry which is preliminary data.</text>
</comment>
<feature type="region of interest" description="Disordered" evidence="1">
    <location>
        <begin position="1"/>
        <end position="26"/>
    </location>
</feature>
<protein>
    <submittedName>
        <fullName evidence="2">Uncharacterized protein</fullName>
    </submittedName>
</protein>
<evidence type="ECO:0000313" key="2">
    <source>
        <dbReference type="EMBL" id="KAF9943479.1"/>
    </source>
</evidence>
<reference evidence="2" key="1">
    <citation type="journal article" date="2020" name="Fungal Divers.">
        <title>Resolving the Mortierellaceae phylogeny through synthesis of multi-gene phylogenetics and phylogenomics.</title>
        <authorList>
            <person name="Vandepol N."/>
            <person name="Liber J."/>
            <person name="Desiro A."/>
            <person name="Na H."/>
            <person name="Kennedy M."/>
            <person name="Barry K."/>
            <person name="Grigoriev I.V."/>
            <person name="Miller A.N."/>
            <person name="O'Donnell K."/>
            <person name="Stajich J.E."/>
            <person name="Bonito G."/>
        </authorList>
    </citation>
    <scope>NUCLEOTIDE SEQUENCE</scope>
    <source>
        <strain evidence="2">CK1249</strain>
    </source>
</reference>
<name>A0A9P6LUD1_MORAP</name>
<dbReference type="EMBL" id="JAAAHY010003212">
    <property type="protein sequence ID" value="KAF9943479.1"/>
    <property type="molecule type" value="Genomic_DNA"/>
</dbReference>
<sequence>MDSLKLSNFQGYDEEVEDSPKQVQSREKSLPYKLSVKWDRNNPEHCALYRVFGEQYIPLVEGTKAVDHSRVKKCTFKDSPSLNPTCPPSRSRTWSRKWLLGSSFRTLVQMTPPMALSKVGLAKDYQELICESSIEERTWYQVVVCLNKALKTELRKAHLAKSPELPATAAYPSAGVHDMMKQSWTRPKEQGNRKDCCDARDQWQLIRSTSTISKYHSTNF</sequence>
<dbReference type="AlphaFoldDB" id="A0A9P6LUD1"/>
<evidence type="ECO:0000256" key="1">
    <source>
        <dbReference type="SAM" id="MobiDB-lite"/>
    </source>
</evidence>
<keyword evidence="3" id="KW-1185">Reference proteome</keyword>
<dbReference type="OrthoDB" id="2392608at2759"/>
<proteinExistence type="predicted"/>
<organism evidence="2 3">
    <name type="scientific">Mortierella alpina</name>
    <name type="common">Oleaginous fungus</name>
    <name type="synonym">Mortierella renispora</name>
    <dbReference type="NCBI Taxonomy" id="64518"/>
    <lineage>
        <taxon>Eukaryota</taxon>
        <taxon>Fungi</taxon>
        <taxon>Fungi incertae sedis</taxon>
        <taxon>Mucoromycota</taxon>
        <taxon>Mortierellomycotina</taxon>
        <taxon>Mortierellomycetes</taxon>
        <taxon>Mortierellales</taxon>
        <taxon>Mortierellaceae</taxon>
        <taxon>Mortierella</taxon>
    </lineage>
</organism>
<accession>A0A9P6LUD1</accession>
<feature type="compositionally biased region" description="Polar residues" evidence="1">
    <location>
        <begin position="1"/>
        <end position="10"/>
    </location>
</feature>